<feature type="region of interest" description="Disordered" evidence="11">
    <location>
        <begin position="349"/>
        <end position="371"/>
    </location>
</feature>
<evidence type="ECO:0000256" key="2">
    <source>
        <dbReference type="ARBA" id="ARBA00012513"/>
    </source>
</evidence>
<keyword evidence="7" id="KW-0418">Kinase</keyword>
<proteinExistence type="inferred from homology"/>
<dbReference type="InterPro" id="IPR011009">
    <property type="entry name" value="Kinase-like_dom_sf"/>
</dbReference>
<evidence type="ECO:0000256" key="8">
    <source>
        <dbReference type="ARBA" id="ARBA00022840"/>
    </source>
</evidence>
<evidence type="ECO:0000256" key="4">
    <source>
        <dbReference type="ARBA" id="ARBA00022553"/>
    </source>
</evidence>
<keyword evidence="5" id="KW-0808">Transferase</keyword>
<keyword evidence="3" id="KW-0723">Serine/threonine-protein kinase</keyword>
<evidence type="ECO:0000259" key="12">
    <source>
        <dbReference type="PROSITE" id="PS50011"/>
    </source>
</evidence>
<dbReference type="GO" id="GO:0004674">
    <property type="term" value="F:protein serine/threonine kinase activity"/>
    <property type="evidence" value="ECO:0007669"/>
    <property type="project" value="UniProtKB-KW"/>
</dbReference>
<reference evidence="13" key="1">
    <citation type="journal article" date="2020" name="J. Eukaryot. Microbiol.">
        <title>De novo Sequencing, Assembly and Annotation of the Transcriptome for the Free-Living Testate Amoeba Arcella intermedia.</title>
        <authorList>
            <person name="Ribeiro G.M."/>
            <person name="Porfirio-Sousa A.L."/>
            <person name="Maurer-Alcala X.X."/>
            <person name="Katz L.A."/>
            <person name="Lahr D.J.G."/>
        </authorList>
    </citation>
    <scope>NUCLEOTIDE SEQUENCE</scope>
</reference>
<protein>
    <recommendedName>
        <fullName evidence="2">non-specific serine/threonine protein kinase</fullName>
        <ecNumber evidence="2">2.7.11.1</ecNumber>
    </recommendedName>
</protein>
<evidence type="ECO:0000256" key="3">
    <source>
        <dbReference type="ARBA" id="ARBA00022527"/>
    </source>
</evidence>
<dbReference type="SMART" id="SM00220">
    <property type="entry name" value="S_TKc"/>
    <property type="match status" value="1"/>
</dbReference>
<dbReference type="GO" id="GO:0016539">
    <property type="term" value="P:intein-mediated protein splicing"/>
    <property type="evidence" value="ECO:0007669"/>
    <property type="project" value="InterPro"/>
</dbReference>
<dbReference type="Pfam" id="PF00069">
    <property type="entry name" value="Pkinase"/>
    <property type="match status" value="1"/>
</dbReference>
<dbReference type="InterPro" id="IPR006141">
    <property type="entry name" value="Intein_N"/>
</dbReference>
<dbReference type="FunFam" id="3.30.200.20:FF:000524">
    <property type="entry name" value="Non-specific serine/threonine protein kinase"/>
    <property type="match status" value="1"/>
</dbReference>
<dbReference type="FunFam" id="1.10.510.10:FF:000121">
    <property type="entry name" value="Serine/threonine-protein kinase nrc-2"/>
    <property type="match status" value="1"/>
</dbReference>
<accession>A0A6B2L6U1</accession>
<organism evidence="13">
    <name type="scientific">Arcella intermedia</name>
    <dbReference type="NCBI Taxonomy" id="1963864"/>
    <lineage>
        <taxon>Eukaryota</taxon>
        <taxon>Amoebozoa</taxon>
        <taxon>Tubulinea</taxon>
        <taxon>Elardia</taxon>
        <taxon>Arcellinida</taxon>
        <taxon>Sphaerothecina</taxon>
        <taxon>Arcellidae</taxon>
        <taxon>Arcella</taxon>
    </lineage>
</organism>
<keyword evidence="6" id="KW-0547">Nucleotide-binding</keyword>
<dbReference type="PROSITE" id="PS50817">
    <property type="entry name" value="INTEIN_N_TER"/>
    <property type="match status" value="1"/>
</dbReference>
<name>A0A6B2L6U1_9EUKA</name>
<evidence type="ECO:0000256" key="6">
    <source>
        <dbReference type="ARBA" id="ARBA00022741"/>
    </source>
</evidence>
<evidence type="ECO:0000313" key="13">
    <source>
        <dbReference type="EMBL" id="NDV32699.1"/>
    </source>
</evidence>
<dbReference type="PROSITE" id="PS00108">
    <property type="entry name" value="PROTEIN_KINASE_ST"/>
    <property type="match status" value="1"/>
</dbReference>
<evidence type="ECO:0000256" key="9">
    <source>
        <dbReference type="ARBA" id="ARBA00047899"/>
    </source>
</evidence>
<sequence>MKKKKLKDFQKIHLLGKGSVGEVYLVKLKGTKQLYAMKVLSKDEMIKKNKVQRVLTEREILLTTDHPFIVSMYYSFQSRNKLVFIMQYCAGGEFLKLIQSQPYRCLTEEQAKFYICEVILAIEYLHMCGYVYRDLKPENILVHECGHILLTDFDLSKVTTPGTPKVVSSLPGLVVAEPELVTNSFVGTEEYLAPEVINGTGHNAAVDWWALGILLYEMLYSTTPFRGTTRDATFSNIINTSTKLKLPPAPRGSISKECKNLLKLLLHRDPKKRLGASWGAAEIKEQAFFKGVKWQLVRNQTPPIKPDLIVPALDPTCFKNVRLKEIRETHDEESEIDVAILDQNHPFKTCEPVDKTERDDLDRQKTKQKKT</sequence>
<keyword evidence="4" id="KW-0597">Phosphoprotein</keyword>
<comment type="catalytic activity">
    <reaction evidence="9">
        <text>L-threonyl-[protein] + ATP = O-phospho-L-threonyl-[protein] + ADP + H(+)</text>
        <dbReference type="Rhea" id="RHEA:46608"/>
        <dbReference type="Rhea" id="RHEA-COMP:11060"/>
        <dbReference type="Rhea" id="RHEA-COMP:11605"/>
        <dbReference type="ChEBI" id="CHEBI:15378"/>
        <dbReference type="ChEBI" id="CHEBI:30013"/>
        <dbReference type="ChEBI" id="CHEBI:30616"/>
        <dbReference type="ChEBI" id="CHEBI:61977"/>
        <dbReference type="ChEBI" id="CHEBI:456216"/>
        <dbReference type="EC" id="2.7.11.1"/>
    </reaction>
</comment>
<dbReference type="EMBL" id="GIBP01003730">
    <property type="protein sequence ID" value="NDV32699.1"/>
    <property type="molecule type" value="Transcribed_RNA"/>
</dbReference>
<dbReference type="EC" id="2.7.11.1" evidence="2"/>
<evidence type="ECO:0000256" key="1">
    <source>
        <dbReference type="ARBA" id="ARBA00009903"/>
    </source>
</evidence>
<evidence type="ECO:0000256" key="7">
    <source>
        <dbReference type="ARBA" id="ARBA00022777"/>
    </source>
</evidence>
<dbReference type="AlphaFoldDB" id="A0A6B2L6U1"/>
<comment type="catalytic activity">
    <reaction evidence="10">
        <text>L-seryl-[protein] + ATP = O-phospho-L-seryl-[protein] + ADP + H(+)</text>
        <dbReference type="Rhea" id="RHEA:17989"/>
        <dbReference type="Rhea" id="RHEA-COMP:9863"/>
        <dbReference type="Rhea" id="RHEA-COMP:11604"/>
        <dbReference type="ChEBI" id="CHEBI:15378"/>
        <dbReference type="ChEBI" id="CHEBI:29999"/>
        <dbReference type="ChEBI" id="CHEBI:30616"/>
        <dbReference type="ChEBI" id="CHEBI:83421"/>
        <dbReference type="ChEBI" id="CHEBI:456216"/>
        <dbReference type="EC" id="2.7.11.1"/>
    </reaction>
</comment>
<dbReference type="PANTHER" id="PTHR45637">
    <property type="entry name" value="FLIPPASE KINASE 1-RELATED"/>
    <property type="match status" value="1"/>
</dbReference>
<evidence type="ECO:0000256" key="5">
    <source>
        <dbReference type="ARBA" id="ARBA00022679"/>
    </source>
</evidence>
<evidence type="ECO:0000256" key="11">
    <source>
        <dbReference type="SAM" id="MobiDB-lite"/>
    </source>
</evidence>
<dbReference type="Gene3D" id="3.30.200.20">
    <property type="entry name" value="Phosphorylase Kinase, domain 1"/>
    <property type="match status" value="1"/>
</dbReference>
<keyword evidence="8" id="KW-0067">ATP-binding</keyword>
<dbReference type="InterPro" id="IPR008271">
    <property type="entry name" value="Ser/Thr_kinase_AS"/>
</dbReference>
<feature type="domain" description="Protein kinase" evidence="12">
    <location>
        <begin position="9"/>
        <end position="289"/>
    </location>
</feature>
<dbReference type="InterPro" id="IPR000719">
    <property type="entry name" value="Prot_kinase_dom"/>
</dbReference>
<dbReference type="GO" id="GO:0005524">
    <property type="term" value="F:ATP binding"/>
    <property type="evidence" value="ECO:0007669"/>
    <property type="project" value="UniProtKB-KW"/>
</dbReference>
<feature type="compositionally biased region" description="Basic and acidic residues" evidence="11">
    <location>
        <begin position="351"/>
        <end position="365"/>
    </location>
</feature>
<comment type="similarity">
    <text evidence="1">Belongs to the protein kinase superfamily. AGC Ser/Thr protein kinase family.</text>
</comment>
<dbReference type="PROSITE" id="PS50011">
    <property type="entry name" value="PROTEIN_KINASE_DOM"/>
    <property type="match status" value="1"/>
</dbReference>
<dbReference type="CDD" id="cd05574">
    <property type="entry name" value="STKc_phototropin_like"/>
    <property type="match status" value="1"/>
</dbReference>
<dbReference type="Gene3D" id="1.10.510.10">
    <property type="entry name" value="Transferase(Phosphotransferase) domain 1"/>
    <property type="match status" value="1"/>
</dbReference>
<dbReference type="SUPFAM" id="SSF56112">
    <property type="entry name" value="Protein kinase-like (PK-like)"/>
    <property type="match status" value="1"/>
</dbReference>
<evidence type="ECO:0000256" key="10">
    <source>
        <dbReference type="ARBA" id="ARBA00048679"/>
    </source>
</evidence>